<evidence type="ECO:0000313" key="2">
    <source>
        <dbReference type="EMBL" id="PNY21660.1"/>
    </source>
</evidence>
<dbReference type="Proteomes" id="UP000236621">
    <property type="component" value="Unassembled WGS sequence"/>
</dbReference>
<dbReference type="AlphaFoldDB" id="A0A2K3Q213"/>
<feature type="region of interest" description="Disordered" evidence="1">
    <location>
        <begin position="175"/>
        <end position="217"/>
    </location>
</feature>
<feature type="compositionally biased region" description="Basic and acidic residues" evidence="1">
    <location>
        <begin position="319"/>
        <end position="336"/>
    </location>
</feature>
<gene>
    <name evidence="2" type="ORF">TCAP_07238</name>
</gene>
<evidence type="ECO:0000313" key="3">
    <source>
        <dbReference type="Proteomes" id="UP000236621"/>
    </source>
</evidence>
<reference evidence="2 3" key="1">
    <citation type="submission" date="2017-08" db="EMBL/GenBank/DDBJ databases">
        <title>Harnessing the power of phylogenomics to disentangle the directionality and signatures of interkingdom host jumping in the parasitic fungal genus Tolypocladium.</title>
        <authorList>
            <person name="Quandt C.A."/>
            <person name="Patterson W."/>
            <person name="Spatafora J.W."/>
        </authorList>
    </citation>
    <scope>NUCLEOTIDE SEQUENCE [LARGE SCALE GENOMIC DNA]</scope>
    <source>
        <strain evidence="2 3">CBS 113982</strain>
    </source>
</reference>
<name>A0A2K3Q213_9HYPO</name>
<feature type="region of interest" description="Disordered" evidence="1">
    <location>
        <begin position="225"/>
        <end position="244"/>
    </location>
</feature>
<feature type="compositionally biased region" description="Low complexity" evidence="1">
    <location>
        <begin position="19"/>
        <end position="28"/>
    </location>
</feature>
<feature type="compositionally biased region" description="Basic and acidic residues" evidence="1">
    <location>
        <begin position="29"/>
        <end position="40"/>
    </location>
</feature>
<accession>A0A2K3Q213</accession>
<feature type="compositionally biased region" description="Basic residues" evidence="1">
    <location>
        <begin position="185"/>
        <end position="206"/>
    </location>
</feature>
<feature type="region of interest" description="Disordered" evidence="1">
    <location>
        <begin position="289"/>
        <end position="336"/>
    </location>
</feature>
<organism evidence="2 3">
    <name type="scientific">Tolypocladium capitatum</name>
    <dbReference type="NCBI Taxonomy" id="45235"/>
    <lineage>
        <taxon>Eukaryota</taxon>
        <taxon>Fungi</taxon>
        <taxon>Dikarya</taxon>
        <taxon>Ascomycota</taxon>
        <taxon>Pezizomycotina</taxon>
        <taxon>Sordariomycetes</taxon>
        <taxon>Hypocreomycetidae</taxon>
        <taxon>Hypocreales</taxon>
        <taxon>Ophiocordycipitaceae</taxon>
        <taxon>Tolypocladium</taxon>
    </lineage>
</organism>
<sequence>MAQAADAASLSVETRRPAGADASLAAAPDARKGRDAAGPKRDYKGFVAGVFSGIAKLTGNRPPLRHGQGAPADDGREPLQRPAAVRGADGAARGPARAVQGRDAAARGLDVHGLGHAGLADGLSAAHGAARLWRVVVGAGRGRGRRGVWLRGAAGDEGASFSHVVNTIIGIAGIAGNAVPPPPRPRPRRHPRRRNRQLHRRPRRARQGPAADPVRGAQVAAPVLGPARLPGAHPRAPRPARHLPRPLRDAALPQLLLLLVEQLRRAVARAAATHAPRRARHQLLGRRAERPGVLADELPERPGQAAHHDGSAGRRAGRRHEEVPAVEGRGDGRVQGKRVEGVLEGFSAVLPQGVSRERGGARGL</sequence>
<feature type="compositionally biased region" description="Low complexity" evidence="1">
    <location>
        <begin position="81"/>
        <end position="97"/>
    </location>
</feature>
<evidence type="ECO:0000256" key="1">
    <source>
        <dbReference type="SAM" id="MobiDB-lite"/>
    </source>
</evidence>
<comment type="caution">
    <text evidence="2">The sequence shown here is derived from an EMBL/GenBank/DDBJ whole genome shotgun (WGS) entry which is preliminary data.</text>
</comment>
<proteinExistence type="predicted"/>
<dbReference type="EMBL" id="NRSZ01001235">
    <property type="protein sequence ID" value="PNY21660.1"/>
    <property type="molecule type" value="Genomic_DNA"/>
</dbReference>
<feature type="region of interest" description="Disordered" evidence="1">
    <location>
        <begin position="1"/>
        <end position="40"/>
    </location>
</feature>
<protein>
    <submittedName>
        <fullName evidence="2">Uncharacterized protein</fullName>
    </submittedName>
</protein>
<feature type="region of interest" description="Disordered" evidence="1">
    <location>
        <begin position="57"/>
        <end position="97"/>
    </location>
</feature>
<feature type="compositionally biased region" description="Basic residues" evidence="1">
    <location>
        <begin position="235"/>
        <end position="244"/>
    </location>
</feature>
<keyword evidence="3" id="KW-1185">Reference proteome</keyword>